<dbReference type="EMBL" id="CAJNOH010001709">
    <property type="protein sequence ID" value="CAF1243622.1"/>
    <property type="molecule type" value="Genomic_DNA"/>
</dbReference>
<dbReference type="EMBL" id="CAJNOL010002730">
    <property type="protein sequence ID" value="CAF1525485.1"/>
    <property type="molecule type" value="Genomic_DNA"/>
</dbReference>
<dbReference type="AlphaFoldDB" id="A0A818SVK8"/>
<evidence type="ECO:0000313" key="4">
    <source>
        <dbReference type="EMBL" id="CAF1243622.1"/>
    </source>
</evidence>
<evidence type="ECO:0000259" key="2">
    <source>
        <dbReference type="Pfam" id="PF07859"/>
    </source>
</evidence>
<gene>
    <name evidence="6" type="ORF">JBS370_LOCUS7880</name>
    <name evidence="5" type="ORF">JXQ802_LOCUS41856</name>
    <name evidence="4" type="ORF">PYM288_LOCUS27008</name>
    <name evidence="3" type="ORF">ZHD862_LOCUS17413</name>
</gene>
<proteinExistence type="predicted"/>
<dbReference type="InterPro" id="IPR029058">
    <property type="entry name" value="AB_hydrolase_fold"/>
</dbReference>
<evidence type="ECO:0000313" key="8">
    <source>
        <dbReference type="Proteomes" id="UP000663870"/>
    </source>
</evidence>
<dbReference type="Proteomes" id="UP000663864">
    <property type="component" value="Unassembled WGS sequence"/>
</dbReference>
<feature type="domain" description="Alpha/beta hydrolase fold-3" evidence="2">
    <location>
        <begin position="143"/>
        <end position="346"/>
    </location>
</feature>
<dbReference type="EMBL" id="CAJNOT010000863">
    <property type="protein sequence ID" value="CAF1097464.1"/>
    <property type="molecule type" value="Genomic_DNA"/>
</dbReference>
<evidence type="ECO:0000313" key="6">
    <source>
        <dbReference type="EMBL" id="CAF3676129.1"/>
    </source>
</evidence>
<dbReference type="PANTHER" id="PTHR48081:SF8">
    <property type="entry name" value="ALPHA_BETA HYDROLASE FOLD-3 DOMAIN-CONTAINING PROTEIN-RELATED"/>
    <property type="match status" value="1"/>
</dbReference>
<sequence length="370" mass="42198">MSFLNTLLGFLKKLALFILIVAIAIPFRYSSTDPKYICVRLIHSILSIKHSLIPDRARPTLSANYRAFEEMLRMMPFLKFDTSADALTVIKEMRASFTMNSIIPKPSQCQINKEVFEYDGHAVDAYWVSYPPKTIQKDSDKILLYIHSGGYLLGNIHSFSGLECRLSELFNLTILHVEYRLCPEHPLPAAVDDTVAIYRALLRQNISPSQLMIMGDSAGGGLALLAVQALINHQLPVPRGVIVLSPFTDLSMSGESYTRNRHTDISPQFDKNWYMARLLGFNRVQLSLDDPRFSPLFGSFEGFPALYINVGTAEKMEDDSRRMWTKAKEAGVNVKFEEGLHMTHIYPMFFLYYREAQHTLDNINKWIQTI</sequence>
<evidence type="ECO:0000256" key="1">
    <source>
        <dbReference type="ARBA" id="ARBA00022801"/>
    </source>
</evidence>
<evidence type="ECO:0000313" key="3">
    <source>
        <dbReference type="EMBL" id="CAF1097464.1"/>
    </source>
</evidence>
<dbReference type="GO" id="GO:0016787">
    <property type="term" value="F:hydrolase activity"/>
    <property type="evidence" value="ECO:0007669"/>
    <property type="project" value="UniProtKB-KW"/>
</dbReference>
<protein>
    <recommendedName>
        <fullName evidence="2">Alpha/beta hydrolase fold-3 domain-containing protein</fullName>
    </recommendedName>
</protein>
<keyword evidence="1" id="KW-0378">Hydrolase</keyword>
<dbReference type="Pfam" id="PF07859">
    <property type="entry name" value="Abhydrolase_3"/>
    <property type="match status" value="1"/>
</dbReference>
<dbReference type="Proteomes" id="UP000663870">
    <property type="component" value="Unassembled WGS sequence"/>
</dbReference>
<evidence type="ECO:0000313" key="7">
    <source>
        <dbReference type="Proteomes" id="UP000663836"/>
    </source>
</evidence>
<dbReference type="InterPro" id="IPR013094">
    <property type="entry name" value="AB_hydrolase_3"/>
</dbReference>
<organism evidence="6 7">
    <name type="scientific">Rotaria sordida</name>
    <dbReference type="NCBI Taxonomy" id="392033"/>
    <lineage>
        <taxon>Eukaryota</taxon>
        <taxon>Metazoa</taxon>
        <taxon>Spiralia</taxon>
        <taxon>Gnathifera</taxon>
        <taxon>Rotifera</taxon>
        <taxon>Eurotatoria</taxon>
        <taxon>Bdelloidea</taxon>
        <taxon>Philodinida</taxon>
        <taxon>Philodinidae</taxon>
        <taxon>Rotaria</taxon>
    </lineage>
</organism>
<comment type="caution">
    <text evidence="6">The sequence shown here is derived from an EMBL/GenBank/DDBJ whole genome shotgun (WGS) entry which is preliminary data.</text>
</comment>
<dbReference type="SUPFAM" id="SSF53474">
    <property type="entry name" value="alpha/beta-Hydrolases"/>
    <property type="match status" value="1"/>
</dbReference>
<dbReference type="Gene3D" id="3.40.50.1820">
    <property type="entry name" value="alpha/beta hydrolase"/>
    <property type="match status" value="1"/>
</dbReference>
<dbReference type="Proteomes" id="UP000663836">
    <property type="component" value="Unassembled WGS sequence"/>
</dbReference>
<accession>A0A818SVK8</accession>
<dbReference type="PANTHER" id="PTHR48081">
    <property type="entry name" value="AB HYDROLASE SUPERFAMILY PROTEIN C4A8.06C"/>
    <property type="match status" value="1"/>
</dbReference>
<dbReference type="Proteomes" id="UP000663854">
    <property type="component" value="Unassembled WGS sequence"/>
</dbReference>
<dbReference type="EMBL" id="CAJOBD010000481">
    <property type="protein sequence ID" value="CAF3676129.1"/>
    <property type="molecule type" value="Genomic_DNA"/>
</dbReference>
<keyword evidence="8" id="KW-1185">Reference proteome</keyword>
<evidence type="ECO:0000313" key="5">
    <source>
        <dbReference type="EMBL" id="CAF1525485.1"/>
    </source>
</evidence>
<reference evidence="6" key="1">
    <citation type="submission" date="2021-02" db="EMBL/GenBank/DDBJ databases">
        <authorList>
            <person name="Nowell W R."/>
        </authorList>
    </citation>
    <scope>NUCLEOTIDE SEQUENCE</scope>
</reference>
<dbReference type="InterPro" id="IPR050300">
    <property type="entry name" value="GDXG_lipolytic_enzyme"/>
</dbReference>
<name>A0A818SVK8_9BILA</name>